<keyword evidence="2" id="KW-1185">Reference proteome</keyword>
<gene>
    <name evidence="1" type="ORF">CALMAC_LOCUS15339</name>
</gene>
<dbReference type="AlphaFoldDB" id="A0A653D8E7"/>
<name>A0A653D8E7_CALMS</name>
<dbReference type="Proteomes" id="UP000410492">
    <property type="component" value="Unassembled WGS sequence"/>
</dbReference>
<dbReference type="EMBL" id="CAACVG010010711">
    <property type="protein sequence ID" value="VEN56444.1"/>
    <property type="molecule type" value="Genomic_DNA"/>
</dbReference>
<evidence type="ECO:0000313" key="2">
    <source>
        <dbReference type="Proteomes" id="UP000410492"/>
    </source>
</evidence>
<proteinExistence type="predicted"/>
<reference evidence="1 2" key="1">
    <citation type="submission" date="2019-01" db="EMBL/GenBank/DDBJ databases">
        <authorList>
            <person name="Sayadi A."/>
        </authorList>
    </citation>
    <scope>NUCLEOTIDE SEQUENCE [LARGE SCALE GENOMIC DNA]</scope>
</reference>
<accession>A0A653D8E7</accession>
<organism evidence="1 2">
    <name type="scientific">Callosobruchus maculatus</name>
    <name type="common">Southern cowpea weevil</name>
    <name type="synonym">Pulse bruchid</name>
    <dbReference type="NCBI Taxonomy" id="64391"/>
    <lineage>
        <taxon>Eukaryota</taxon>
        <taxon>Metazoa</taxon>
        <taxon>Ecdysozoa</taxon>
        <taxon>Arthropoda</taxon>
        <taxon>Hexapoda</taxon>
        <taxon>Insecta</taxon>
        <taxon>Pterygota</taxon>
        <taxon>Neoptera</taxon>
        <taxon>Endopterygota</taxon>
        <taxon>Coleoptera</taxon>
        <taxon>Polyphaga</taxon>
        <taxon>Cucujiformia</taxon>
        <taxon>Chrysomeloidea</taxon>
        <taxon>Chrysomelidae</taxon>
        <taxon>Bruchinae</taxon>
        <taxon>Bruchini</taxon>
        <taxon>Callosobruchus</taxon>
    </lineage>
</organism>
<evidence type="ECO:0000313" key="1">
    <source>
        <dbReference type="EMBL" id="VEN56444.1"/>
    </source>
</evidence>
<sequence>MAGKNACHALIGRDKAYLALTGRDKTCLALIGRAKCFPCLNWPRRPLVLP</sequence>
<protein>
    <submittedName>
        <fullName evidence="1">Uncharacterized protein</fullName>
    </submittedName>
</protein>